<name>A0A975F3E9_9SPIR</name>
<keyword evidence="3" id="KW-1185">Reference proteome</keyword>
<sequence>MIRYIIKLFKALNANTNPNEIAHAFGIGFLLGLMPKNNLLWYLLFIFFLLLRINKGAYFLILLLFSFAAPVFDPLLNSIGYAVLKFAPLEGLFATLLDIPFVGFTRFNNTIVMGSLVLGIVAYVPMFILGRLFIVFWRKVITPKIKQNPVMKAFYKIPLIGKIKSLVTEIN</sequence>
<dbReference type="KEGG" id="tpav:HRQ91_03520"/>
<evidence type="ECO:0000313" key="3">
    <source>
        <dbReference type="Proteomes" id="UP000671908"/>
    </source>
</evidence>
<feature type="transmembrane region" description="Helical" evidence="1">
    <location>
        <begin position="21"/>
        <end position="51"/>
    </location>
</feature>
<dbReference type="AlphaFoldDB" id="A0A975F3E9"/>
<dbReference type="NCBIfam" id="TIGR03546">
    <property type="entry name" value="TIGR03546 family protein"/>
    <property type="match status" value="1"/>
</dbReference>
<feature type="transmembrane region" description="Helical" evidence="1">
    <location>
        <begin position="57"/>
        <end position="76"/>
    </location>
</feature>
<organism evidence="2 3">
    <name type="scientific">Treponema parvum</name>
    <dbReference type="NCBI Taxonomy" id="138851"/>
    <lineage>
        <taxon>Bacteria</taxon>
        <taxon>Pseudomonadati</taxon>
        <taxon>Spirochaetota</taxon>
        <taxon>Spirochaetia</taxon>
        <taxon>Spirochaetales</taxon>
        <taxon>Treponemataceae</taxon>
        <taxon>Treponema</taxon>
    </lineage>
</organism>
<evidence type="ECO:0000313" key="2">
    <source>
        <dbReference type="EMBL" id="QTQ13598.1"/>
    </source>
</evidence>
<keyword evidence="1" id="KW-1133">Transmembrane helix</keyword>
<proteinExistence type="predicted"/>
<gene>
    <name evidence="2" type="ORF">HRQ91_03520</name>
</gene>
<dbReference type="Proteomes" id="UP000671908">
    <property type="component" value="Chromosome"/>
</dbReference>
<reference evidence="2 3" key="1">
    <citation type="journal article" date="2021" name="Microbiol. Resour. Announc.">
        <title>Complete Genome Sequences of Three Human Oral Treponema parvum Isolates.</title>
        <authorList>
            <person name="Zeng H."/>
            <person name="Watt R.M."/>
        </authorList>
    </citation>
    <scope>NUCLEOTIDE SEQUENCE [LARGE SCALE GENOMIC DNA]</scope>
    <source>
        <strain evidence="2 3">ATCC 700770</strain>
    </source>
</reference>
<feature type="transmembrane region" description="Helical" evidence="1">
    <location>
        <begin position="111"/>
        <end position="137"/>
    </location>
</feature>
<dbReference type="RefSeq" id="WP_210120286.1">
    <property type="nucleotide sequence ID" value="NZ_CP054142.1"/>
</dbReference>
<keyword evidence="1" id="KW-0472">Membrane</keyword>
<accession>A0A975F3E9</accession>
<feature type="transmembrane region" description="Helical" evidence="1">
    <location>
        <begin position="83"/>
        <end position="105"/>
    </location>
</feature>
<protein>
    <submittedName>
        <fullName evidence="2">TIGR03546 family protein</fullName>
    </submittedName>
</protein>
<evidence type="ECO:0000256" key="1">
    <source>
        <dbReference type="SAM" id="Phobius"/>
    </source>
</evidence>
<keyword evidence="1" id="KW-0812">Transmembrane</keyword>
<dbReference type="InterPro" id="IPR019935">
    <property type="entry name" value="CHP03546"/>
</dbReference>
<dbReference type="EMBL" id="CP054142">
    <property type="protein sequence ID" value="QTQ13598.1"/>
    <property type="molecule type" value="Genomic_DNA"/>
</dbReference>